<dbReference type="AlphaFoldDB" id="A0A0C3I2J5"/>
<organism evidence="1 2">
    <name type="scientific">Oidiodendron maius (strain Zn)</name>
    <dbReference type="NCBI Taxonomy" id="913774"/>
    <lineage>
        <taxon>Eukaryota</taxon>
        <taxon>Fungi</taxon>
        <taxon>Dikarya</taxon>
        <taxon>Ascomycota</taxon>
        <taxon>Pezizomycotina</taxon>
        <taxon>Leotiomycetes</taxon>
        <taxon>Leotiomycetes incertae sedis</taxon>
        <taxon>Myxotrichaceae</taxon>
        <taxon>Oidiodendron</taxon>
    </lineage>
</organism>
<reference evidence="1 2" key="1">
    <citation type="submission" date="2014-04" db="EMBL/GenBank/DDBJ databases">
        <authorList>
            <consortium name="DOE Joint Genome Institute"/>
            <person name="Kuo A."/>
            <person name="Martino E."/>
            <person name="Perotto S."/>
            <person name="Kohler A."/>
            <person name="Nagy L.G."/>
            <person name="Floudas D."/>
            <person name="Copeland A."/>
            <person name="Barry K.W."/>
            <person name="Cichocki N."/>
            <person name="Veneault-Fourrey C."/>
            <person name="LaButti K."/>
            <person name="Lindquist E.A."/>
            <person name="Lipzen A."/>
            <person name="Lundell T."/>
            <person name="Morin E."/>
            <person name="Murat C."/>
            <person name="Sun H."/>
            <person name="Tunlid A."/>
            <person name="Henrissat B."/>
            <person name="Grigoriev I.V."/>
            <person name="Hibbett D.S."/>
            <person name="Martin F."/>
            <person name="Nordberg H.P."/>
            <person name="Cantor M.N."/>
            <person name="Hua S.X."/>
        </authorList>
    </citation>
    <scope>NUCLEOTIDE SEQUENCE [LARGE SCALE GENOMIC DNA]</scope>
    <source>
        <strain evidence="1 2">Zn</strain>
    </source>
</reference>
<proteinExistence type="predicted"/>
<keyword evidence="2" id="KW-1185">Reference proteome</keyword>
<evidence type="ECO:0000313" key="2">
    <source>
        <dbReference type="Proteomes" id="UP000054321"/>
    </source>
</evidence>
<dbReference type="Proteomes" id="UP000054321">
    <property type="component" value="Unassembled WGS sequence"/>
</dbReference>
<dbReference type="HOGENOM" id="CLU_2813063_0_0_1"/>
<protein>
    <submittedName>
        <fullName evidence="1">Uncharacterized protein</fullName>
    </submittedName>
</protein>
<evidence type="ECO:0000313" key="1">
    <source>
        <dbReference type="EMBL" id="KIN08617.1"/>
    </source>
</evidence>
<dbReference type="InParanoid" id="A0A0C3I2J5"/>
<name>A0A0C3I2J5_OIDMZ</name>
<gene>
    <name evidence="1" type="ORF">OIDMADRAFT_16711</name>
</gene>
<sequence>MTICKYLSRISLKEPISRIQGPNARSNLAQMKAKLESRWASSLAQGQEPDGSVGWTLCFVMQFQSRK</sequence>
<dbReference type="EMBL" id="KN832870">
    <property type="protein sequence ID" value="KIN08617.1"/>
    <property type="molecule type" value="Genomic_DNA"/>
</dbReference>
<accession>A0A0C3I2J5</accession>
<reference evidence="2" key="2">
    <citation type="submission" date="2015-01" db="EMBL/GenBank/DDBJ databases">
        <title>Evolutionary Origins and Diversification of the Mycorrhizal Mutualists.</title>
        <authorList>
            <consortium name="DOE Joint Genome Institute"/>
            <consortium name="Mycorrhizal Genomics Consortium"/>
            <person name="Kohler A."/>
            <person name="Kuo A."/>
            <person name="Nagy L.G."/>
            <person name="Floudas D."/>
            <person name="Copeland A."/>
            <person name="Barry K.W."/>
            <person name="Cichocki N."/>
            <person name="Veneault-Fourrey C."/>
            <person name="LaButti K."/>
            <person name="Lindquist E.A."/>
            <person name="Lipzen A."/>
            <person name="Lundell T."/>
            <person name="Morin E."/>
            <person name="Murat C."/>
            <person name="Riley R."/>
            <person name="Ohm R."/>
            <person name="Sun H."/>
            <person name="Tunlid A."/>
            <person name="Henrissat B."/>
            <person name="Grigoriev I.V."/>
            <person name="Hibbett D.S."/>
            <person name="Martin F."/>
        </authorList>
    </citation>
    <scope>NUCLEOTIDE SEQUENCE [LARGE SCALE GENOMIC DNA]</scope>
    <source>
        <strain evidence="2">Zn</strain>
    </source>
</reference>